<comment type="caution">
    <text evidence="3">The sequence shown here is derived from an EMBL/GenBank/DDBJ whole genome shotgun (WGS) entry which is preliminary data.</text>
</comment>
<keyword evidence="4" id="KW-1185">Reference proteome</keyword>
<keyword evidence="2" id="KW-0812">Transmembrane</keyword>
<evidence type="ECO:0000313" key="3">
    <source>
        <dbReference type="EMBL" id="KAJ8506499.1"/>
    </source>
</evidence>
<feature type="region of interest" description="Disordered" evidence="1">
    <location>
        <begin position="114"/>
        <end position="150"/>
    </location>
</feature>
<evidence type="ECO:0000256" key="2">
    <source>
        <dbReference type="SAM" id="Phobius"/>
    </source>
</evidence>
<dbReference type="AlphaFoldDB" id="A0AAV8RQ56"/>
<proteinExistence type="predicted"/>
<name>A0AAV8RQ56_ENSVE</name>
<protein>
    <submittedName>
        <fullName evidence="3">Uncharacterized protein</fullName>
    </submittedName>
</protein>
<evidence type="ECO:0000256" key="1">
    <source>
        <dbReference type="SAM" id="MobiDB-lite"/>
    </source>
</evidence>
<keyword evidence="2" id="KW-0472">Membrane</keyword>
<accession>A0AAV8RQ56</accession>
<reference evidence="3 4" key="1">
    <citation type="submission" date="2022-12" db="EMBL/GenBank/DDBJ databases">
        <title>Chromosome-scale assembly of the Ensete ventricosum genome.</title>
        <authorList>
            <person name="Dussert Y."/>
            <person name="Stocks J."/>
            <person name="Wendawek A."/>
            <person name="Woldeyes F."/>
            <person name="Nichols R.A."/>
            <person name="Borrell J.S."/>
        </authorList>
    </citation>
    <scope>NUCLEOTIDE SEQUENCE [LARGE SCALE GENOMIC DNA]</scope>
    <source>
        <strain evidence="4">cv. Maze</strain>
        <tissue evidence="3">Seeds</tissue>
    </source>
</reference>
<evidence type="ECO:0000313" key="4">
    <source>
        <dbReference type="Proteomes" id="UP001222027"/>
    </source>
</evidence>
<gene>
    <name evidence="3" type="ORF">OPV22_007385</name>
</gene>
<dbReference type="EMBL" id="JAQQAF010000002">
    <property type="protein sequence ID" value="KAJ8506499.1"/>
    <property type="molecule type" value="Genomic_DNA"/>
</dbReference>
<feature type="transmembrane region" description="Helical" evidence="2">
    <location>
        <begin position="12"/>
        <end position="35"/>
    </location>
</feature>
<sequence>MHECSAESFRRLLIPVWPSFIILWCCSVFLELYSVSSPVVSSSRSSDDPKDTECELFHRFEPRQGEVKWPPPPLLGLQLECELMLSKATRGIDRTTGGEVGSFWASAVVPRGRNIPTFNTGGRRDRRTQGSRPSSSAENAKPNVDSPLCPPPLVAWKRQMTVIANGRMLSVGRSSQKAHVPLSEKARL</sequence>
<keyword evidence="2" id="KW-1133">Transmembrane helix</keyword>
<organism evidence="3 4">
    <name type="scientific">Ensete ventricosum</name>
    <name type="common">Abyssinian banana</name>
    <name type="synonym">Musa ensete</name>
    <dbReference type="NCBI Taxonomy" id="4639"/>
    <lineage>
        <taxon>Eukaryota</taxon>
        <taxon>Viridiplantae</taxon>
        <taxon>Streptophyta</taxon>
        <taxon>Embryophyta</taxon>
        <taxon>Tracheophyta</taxon>
        <taxon>Spermatophyta</taxon>
        <taxon>Magnoliopsida</taxon>
        <taxon>Liliopsida</taxon>
        <taxon>Zingiberales</taxon>
        <taxon>Musaceae</taxon>
        <taxon>Ensete</taxon>
    </lineage>
</organism>
<dbReference type="Proteomes" id="UP001222027">
    <property type="component" value="Unassembled WGS sequence"/>
</dbReference>